<reference evidence="3" key="1">
    <citation type="submission" date="2022-07" db="EMBL/GenBank/DDBJ databases">
        <title>Phylogenomic reconstructions and comparative analyses of Kickxellomycotina fungi.</title>
        <authorList>
            <person name="Reynolds N.K."/>
            <person name="Stajich J.E."/>
            <person name="Barry K."/>
            <person name="Grigoriev I.V."/>
            <person name="Crous P."/>
            <person name="Smith M.E."/>
        </authorList>
    </citation>
    <scope>NUCLEOTIDE SEQUENCE</scope>
    <source>
        <strain evidence="3">BCRC 34297</strain>
    </source>
</reference>
<dbReference type="InterPro" id="IPR025187">
    <property type="entry name" value="DUF4112"/>
</dbReference>
<name>A0A9W8H4A4_9FUNG</name>
<dbReference type="Pfam" id="PF13430">
    <property type="entry name" value="DUF4112"/>
    <property type="match status" value="2"/>
</dbReference>
<dbReference type="PANTHER" id="PTHR35519:SF2">
    <property type="entry name" value="PH DOMAIN PROTEIN"/>
    <property type="match status" value="1"/>
</dbReference>
<keyword evidence="2" id="KW-0472">Membrane</keyword>
<protein>
    <submittedName>
        <fullName evidence="3">Uncharacterized protein</fullName>
    </submittedName>
</protein>
<dbReference type="PANTHER" id="PTHR35519">
    <property type="entry name" value="MEMBRANE PROTEINS"/>
    <property type="match status" value="1"/>
</dbReference>
<dbReference type="OrthoDB" id="5538802at2759"/>
<evidence type="ECO:0000256" key="1">
    <source>
        <dbReference type="SAM" id="MobiDB-lite"/>
    </source>
</evidence>
<evidence type="ECO:0000256" key="2">
    <source>
        <dbReference type="SAM" id="Phobius"/>
    </source>
</evidence>
<dbReference type="EMBL" id="JANBUH010000033">
    <property type="protein sequence ID" value="KAJ2756192.1"/>
    <property type="molecule type" value="Genomic_DNA"/>
</dbReference>
<keyword evidence="2" id="KW-0812">Transmembrane</keyword>
<feature type="region of interest" description="Disordered" evidence="1">
    <location>
        <begin position="188"/>
        <end position="247"/>
    </location>
</feature>
<evidence type="ECO:0000313" key="4">
    <source>
        <dbReference type="Proteomes" id="UP001140011"/>
    </source>
</evidence>
<feature type="transmembrane region" description="Helical" evidence="2">
    <location>
        <begin position="101"/>
        <end position="125"/>
    </location>
</feature>
<feature type="transmembrane region" description="Helical" evidence="2">
    <location>
        <begin position="64"/>
        <end position="81"/>
    </location>
</feature>
<comment type="caution">
    <text evidence="3">The sequence shown here is derived from an EMBL/GenBank/DDBJ whole genome shotgun (WGS) entry which is preliminary data.</text>
</comment>
<dbReference type="Proteomes" id="UP001140011">
    <property type="component" value="Unassembled WGS sequence"/>
</dbReference>
<sequence>MSTPVSRAQSSYGRQPAPRQFRRAMIYEEAEDFKRLQRIVFDYDNYIVPLFPRLYKISPKSTKVAQLQCIPIIGNLFIFWLTSRFIYQSMKFDCLSTSTTLYMMAYSGAMFAVGFIPFIGVWATYKLKPLYTCWALFSKDINNKGLYHGESIPGARAEFPVRDTMASNMSSIRPNNRNTDLIEMPVLTPSRPPAARSIDDNQSRFAAPPEKGRYAPADLPPPPPSYGNKPQEGERHGYSSFCPVPTNNQRSYAARDSEYYDDGMSTRKHSFDSLRASTMPEEADFLKNDYMDRHLPKPARRQMISNLILTSMLGFIPIVNIIFTRYFKCNKRNLAIVESTLQANEDKTIYRKETDPDAITLPAHMEKLFNKCPVFKREQMAPANSNRMSVASAHSAHSAHSTYSVDSVGSASYSVYSSPRVSMSELLRYAEDDAAISVHSSSTDDAASTVIDLSDCHEAAKLAPMSAATTANGDFLEKGSLETNMHEGQPLADTQGWLYAPVAYMSSWIWGTAY</sequence>
<organism evidence="3 4">
    <name type="scientific">Coemansia pectinata</name>
    <dbReference type="NCBI Taxonomy" id="1052879"/>
    <lineage>
        <taxon>Eukaryota</taxon>
        <taxon>Fungi</taxon>
        <taxon>Fungi incertae sedis</taxon>
        <taxon>Zoopagomycota</taxon>
        <taxon>Kickxellomycotina</taxon>
        <taxon>Kickxellomycetes</taxon>
        <taxon>Kickxellales</taxon>
        <taxon>Kickxellaceae</taxon>
        <taxon>Coemansia</taxon>
    </lineage>
</organism>
<evidence type="ECO:0000313" key="3">
    <source>
        <dbReference type="EMBL" id="KAJ2756192.1"/>
    </source>
</evidence>
<proteinExistence type="predicted"/>
<keyword evidence="2" id="KW-1133">Transmembrane helix</keyword>
<gene>
    <name evidence="3" type="ORF">GGI19_001028</name>
</gene>
<feature type="transmembrane region" description="Helical" evidence="2">
    <location>
        <begin position="303"/>
        <end position="323"/>
    </location>
</feature>
<dbReference type="AlphaFoldDB" id="A0A9W8H4A4"/>
<accession>A0A9W8H4A4</accession>
<keyword evidence="4" id="KW-1185">Reference proteome</keyword>